<sequence length="1215" mass="135623">MEATPNPVKVLEVCRVAPPPSSPDCAVPTSLPLIFFDLFWVRFPPVQRIFFFETSHSTTTFLDTVLPKLKHSLSLTLQHYLVLAGNLTWPPDSYKPIIQYVEGDDAVSLTIAESKADFYHLSSYSFREVKEIHHFLPQFLSSDTRAPLMTLQITLFPNKGFSISYATHHAALDGKTVALFLHSWASICRRGEDSTLTPEETPFYDRSLIKDPGDHERTYVNFLLNLNGPNNKSLLIWDLKPPTDIMLGTFQLTRANIENIKKRVKTQWQEKQKQEPAIHVSSFTITSAYVWVCLVKAKKISTGKVHLGFSVDCRARLEPPIPSTYFGNCVTGRLVDADSNDLIGEDGVATAVKAICEAIEGLKDGAVQEVELSKMLSIDRNRLFTIGGSPRFELYNTDFGWGRPRKVEMTSIDKSGAFSLSDCRYGNGGLEIGIVLKKHETEAFASLARLEPPLPSTYFGNCLSGQQINADSNDLIREDGVAIAVKAIGEATESLKDEAVKEFQVSKLFSIDKDRSFSIGGSPRFELYNTDFGWGRPRKVEMTSINKSGAFSLSDSINGGLEIGIVLKKHETEAFASLFASALAWNLKRESMVEDGSDRENERLSTMDSIESRSVFQDEDKSEIEDEENNEDLTPRIGMDSDDDDNSKQRLIWQALGSIPSMSKRLRSQEHNETTLSYRKRAKLNNWRYYSPPEVLFIAGVTIHRRRLLFIWWVLVFAICYSWTVCRRLAKRLTGHGLCQVGNTTLGSGLPPYRLILLALLGVRSPNPMKVIEVCRVAPTPSSPAYSAAQTSLPITFFDVLWLNMPPVKRLFFYEASYSSTTFSEIVLPKLKHSLSLTLHHYLPLASSLTWPPDSDKPIIQYVEGDDAVSLTIAESEADFHHLSSNSFREIKEIQPFLPNLPASDTRVPAMVLQITLFPNTGFSIGYATHHAVLDGKTATMFMQSWASICQRGGDSTLTPELTPFYDRTVIDDPDDLEKTYLNLVSKSNNKSLMILDVNVSPDAMLGTFQLTRSNIENMKKRVNGQWQEKHMQKPSIHVSTFTVTCAYVWVCLVKALKMKPGKVHLGFTVDCRARLEPPVPSTYFGNCVAAHVGNADSNDLIGEDGVAMAAKAIGEVIRRLSDRLLLNEVGLSELASVDMDRVFSIAGSPRFELYKTDFGWGRPRKVEITSIDKNGAFSLSESRDGDGGLQIGIMLKKHEIEAFASLFASGLEAY</sequence>
<dbReference type="GO" id="GO:0016747">
    <property type="term" value="F:acyltransferase activity, transferring groups other than amino-acyl groups"/>
    <property type="evidence" value="ECO:0007669"/>
    <property type="project" value="UniProtKB-ARBA"/>
</dbReference>
<dbReference type="SUPFAM" id="SSF52777">
    <property type="entry name" value="CoA-dependent acyltransferases"/>
    <property type="match status" value="3"/>
</dbReference>
<protein>
    <submittedName>
        <fullName evidence="4">Uncharacterized protein</fullName>
    </submittedName>
</protein>
<dbReference type="InterPro" id="IPR023213">
    <property type="entry name" value="CAT-like_dom_sf"/>
</dbReference>
<keyword evidence="2" id="KW-0012">Acyltransferase</keyword>
<dbReference type="Pfam" id="PF02458">
    <property type="entry name" value="Transferase"/>
    <property type="match status" value="3"/>
</dbReference>
<feature type="compositionally biased region" description="Basic and acidic residues" evidence="3">
    <location>
        <begin position="592"/>
        <end position="605"/>
    </location>
</feature>
<reference evidence="4 5" key="2">
    <citation type="submission" date="2020-07" db="EMBL/GenBank/DDBJ databases">
        <title>Genome assembly of wild tea tree DASZ reveals pedigree and selection history of tea varieties.</title>
        <authorList>
            <person name="Zhang W."/>
        </authorList>
    </citation>
    <scope>NUCLEOTIDE SEQUENCE [LARGE SCALE GENOMIC DNA]</scope>
    <source>
        <strain evidence="5">cv. G240</strain>
        <tissue evidence="4">Leaf</tissue>
    </source>
</reference>
<dbReference type="InterPro" id="IPR051504">
    <property type="entry name" value="Plant_metabolite_acyltrans"/>
</dbReference>
<keyword evidence="5" id="KW-1185">Reference proteome</keyword>
<evidence type="ECO:0000256" key="1">
    <source>
        <dbReference type="ARBA" id="ARBA00022679"/>
    </source>
</evidence>
<proteinExistence type="predicted"/>
<name>A0A7J7I972_CAMSI</name>
<feature type="region of interest" description="Disordered" evidence="3">
    <location>
        <begin position="592"/>
        <end position="646"/>
    </location>
</feature>
<evidence type="ECO:0000313" key="4">
    <source>
        <dbReference type="EMBL" id="KAF5961479.1"/>
    </source>
</evidence>
<keyword evidence="1" id="KW-0808">Transferase</keyword>
<gene>
    <name evidence="4" type="ORF">HYC85_002688</name>
</gene>
<feature type="compositionally biased region" description="Polar residues" evidence="3">
    <location>
        <begin position="606"/>
        <end position="615"/>
    </location>
</feature>
<reference evidence="5" key="1">
    <citation type="journal article" date="2020" name="Nat. Commun.">
        <title>Genome assembly of wild tea tree DASZ reveals pedigree and selection history of tea varieties.</title>
        <authorList>
            <person name="Zhang W."/>
            <person name="Zhang Y."/>
            <person name="Qiu H."/>
            <person name="Guo Y."/>
            <person name="Wan H."/>
            <person name="Zhang X."/>
            <person name="Scossa F."/>
            <person name="Alseekh S."/>
            <person name="Zhang Q."/>
            <person name="Wang P."/>
            <person name="Xu L."/>
            <person name="Schmidt M.H."/>
            <person name="Jia X."/>
            <person name="Li D."/>
            <person name="Zhu A."/>
            <person name="Guo F."/>
            <person name="Chen W."/>
            <person name="Ni D."/>
            <person name="Usadel B."/>
            <person name="Fernie A.R."/>
            <person name="Wen W."/>
        </authorList>
    </citation>
    <scope>NUCLEOTIDE SEQUENCE [LARGE SCALE GENOMIC DNA]</scope>
    <source>
        <strain evidence="5">cv. G240</strain>
    </source>
</reference>
<evidence type="ECO:0000256" key="2">
    <source>
        <dbReference type="ARBA" id="ARBA00023315"/>
    </source>
</evidence>
<dbReference type="Gene3D" id="3.30.559.10">
    <property type="entry name" value="Chloramphenicol acetyltransferase-like domain"/>
    <property type="match status" value="5"/>
</dbReference>
<comment type="caution">
    <text evidence="4">The sequence shown here is derived from an EMBL/GenBank/DDBJ whole genome shotgun (WGS) entry which is preliminary data.</text>
</comment>
<dbReference type="PANTHER" id="PTHR31625">
    <property type="match status" value="1"/>
</dbReference>
<organism evidence="4 5">
    <name type="scientific">Camellia sinensis</name>
    <name type="common">Tea plant</name>
    <name type="synonym">Thea sinensis</name>
    <dbReference type="NCBI Taxonomy" id="4442"/>
    <lineage>
        <taxon>Eukaryota</taxon>
        <taxon>Viridiplantae</taxon>
        <taxon>Streptophyta</taxon>
        <taxon>Embryophyta</taxon>
        <taxon>Tracheophyta</taxon>
        <taxon>Spermatophyta</taxon>
        <taxon>Magnoliopsida</taxon>
        <taxon>eudicotyledons</taxon>
        <taxon>Gunneridae</taxon>
        <taxon>Pentapetalae</taxon>
        <taxon>asterids</taxon>
        <taxon>Ericales</taxon>
        <taxon>Theaceae</taxon>
        <taxon>Camellia</taxon>
    </lineage>
</organism>
<dbReference type="AlphaFoldDB" id="A0A7J7I972"/>
<evidence type="ECO:0000256" key="3">
    <source>
        <dbReference type="SAM" id="MobiDB-lite"/>
    </source>
</evidence>
<dbReference type="EMBL" id="JACBKZ010000001">
    <property type="protein sequence ID" value="KAF5961479.1"/>
    <property type="molecule type" value="Genomic_DNA"/>
</dbReference>
<dbReference type="Proteomes" id="UP000593564">
    <property type="component" value="Unassembled WGS sequence"/>
</dbReference>
<accession>A0A7J7I972</accession>
<evidence type="ECO:0000313" key="5">
    <source>
        <dbReference type="Proteomes" id="UP000593564"/>
    </source>
</evidence>
<feature type="compositionally biased region" description="Acidic residues" evidence="3">
    <location>
        <begin position="620"/>
        <end position="631"/>
    </location>
</feature>